<reference evidence="3" key="1">
    <citation type="submission" date="2016-07" db="EMBL/GenBank/DDBJ databases">
        <title>Microvirga ossetica sp. nov. a new species of rhizobia isolated from root nodules of the legume species Vicia alpestris Steven originated from North Ossetia region in the Caucasus.</title>
        <authorList>
            <person name="Safronova V.I."/>
            <person name="Kuznetsova I.G."/>
            <person name="Sazanova A.L."/>
            <person name="Belimov A."/>
            <person name="Andronov E."/>
            <person name="Osledkin Y.S."/>
            <person name="Onishchuk O.P."/>
            <person name="Kurchak O.N."/>
            <person name="Shaposhnikov A.I."/>
            <person name="Willems A."/>
            <person name="Tikhonovich I.A."/>
        </authorList>
    </citation>
    <scope>NUCLEOTIDE SEQUENCE [LARGE SCALE GENOMIC DNA]</scope>
    <source>
        <strain evidence="3">V5/3M</strain>
    </source>
</reference>
<accession>A0A1B2EBK7</accession>
<sequence length="320" mass="32562">MTSTAYPDTPRSRGNTDAPHISGVTPTEDARTILINKVSWGAVLAGVVTGLVAQLVLNMIGIGIGASTLDPMTGDNPAVSSFSIGAGIWWALSGIVAAFIGGYVASRLSGQPKASTGGWHGLTTWAMTTLVIFYLLSTAVGGLVGGAFNTVSGALGGLGRTATSVAQTAAPALANSTDPFASIEQSLRGSTGNDPAALRDTAIASMRALVTGNQAQANDAREQAAQALARSQNIPIEEARTRVAGYEKQYRETADRAKQQATQAADTAAKAVSRGALLASLALLLGALAAWFGGRLGAVDPTITARFLTTRSTGSSTKTA</sequence>
<evidence type="ECO:0000313" key="3">
    <source>
        <dbReference type="EMBL" id="ANY77376.1"/>
    </source>
</evidence>
<protein>
    <submittedName>
        <fullName evidence="3">PhnA-like protein</fullName>
    </submittedName>
</protein>
<dbReference type="AlphaFoldDB" id="A0A1B2EBK7"/>
<feature type="transmembrane region" description="Helical" evidence="2">
    <location>
        <begin position="125"/>
        <end position="148"/>
    </location>
</feature>
<dbReference type="OrthoDB" id="7276301at2"/>
<keyword evidence="2" id="KW-0472">Membrane</keyword>
<dbReference type="KEGG" id="moc:BB934_12170"/>
<dbReference type="EMBL" id="CP016616">
    <property type="protein sequence ID" value="ANY78872.1"/>
    <property type="molecule type" value="Genomic_DNA"/>
</dbReference>
<dbReference type="EMBL" id="CP016616">
    <property type="protein sequence ID" value="ANY77376.1"/>
    <property type="molecule type" value="Genomic_DNA"/>
</dbReference>
<dbReference type="KEGG" id="moc:BB934_03355"/>
<gene>
    <name evidence="3" type="ORF">BB934_03355</name>
    <name evidence="4" type="ORF">BB934_12170</name>
</gene>
<keyword evidence="2" id="KW-1133">Transmembrane helix</keyword>
<organism evidence="3">
    <name type="scientific">Microvirga ossetica</name>
    <dbReference type="NCBI Taxonomy" id="1882682"/>
    <lineage>
        <taxon>Bacteria</taxon>
        <taxon>Pseudomonadati</taxon>
        <taxon>Pseudomonadota</taxon>
        <taxon>Alphaproteobacteria</taxon>
        <taxon>Hyphomicrobiales</taxon>
        <taxon>Methylobacteriaceae</taxon>
        <taxon>Microvirga</taxon>
    </lineage>
</organism>
<feature type="region of interest" description="Disordered" evidence="1">
    <location>
        <begin position="1"/>
        <end position="24"/>
    </location>
</feature>
<evidence type="ECO:0000256" key="2">
    <source>
        <dbReference type="SAM" id="Phobius"/>
    </source>
</evidence>
<dbReference type="RefSeq" id="WP_099508374.1">
    <property type="nucleotide sequence ID" value="NZ_CP016616.1"/>
</dbReference>
<feature type="transmembrane region" description="Helical" evidence="2">
    <location>
        <begin position="78"/>
        <end position="105"/>
    </location>
</feature>
<evidence type="ECO:0000313" key="4">
    <source>
        <dbReference type="EMBL" id="ANY78872.1"/>
    </source>
</evidence>
<feature type="transmembrane region" description="Helical" evidence="2">
    <location>
        <begin position="276"/>
        <end position="294"/>
    </location>
</feature>
<evidence type="ECO:0000256" key="1">
    <source>
        <dbReference type="SAM" id="MobiDB-lite"/>
    </source>
</evidence>
<keyword evidence="2" id="KW-0812">Transmembrane</keyword>
<proteinExistence type="predicted"/>
<feature type="transmembrane region" description="Helical" evidence="2">
    <location>
        <begin position="40"/>
        <end position="66"/>
    </location>
</feature>
<name>A0A1B2EBK7_9HYPH</name>